<dbReference type="InterPro" id="IPR000335">
    <property type="entry name" value="Bleomycin-R"/>
</dbReference>
<dbReference type="SUPFAM" id="SSF54593">
    <property type="entry name" value="Glyoxalase/Bleomycin resistance protein/Dihydroxybiphenyl dioxygenase"/>
    <property type="match status" value="1"/>
</dbReference>
<evidence type="ECO:0000313" key="2">
    <source>
        <dbReference type="EMBL" id="BDD51571.1"/>
    </source>
</evidence>
<dbReference type="CDD" id="cd08349">
    <property type="entry name" value="BLMA_like"/>
    <property type="match status" value="1"/>
</dbReference>
<dbReference type="Gene3D" id="3.10.180.10">
    <property type="entry name" value="2,3-Dihydroxybiphenyl 1,2-Dioxygenase, domain 1"/>
    <property type="match status" value="1"/>
</dbReference>
<evidence type="ECO:0008006" key="4">
    <source>
        <dbReference type="Google" id="ProtNLM"/>
    </source>
</evidence>
<keyword evidence="1" id="KW-0046">Antibiotic resistance</keyword>
<reference evidence="2 3" key="1">
    <citation type="submission" date="2021-12" db="EMBL/GenBank/DDBJ databases">
        <title>Complete genome sequence of Phytobacter diazotrophicus TA9734.</title>
        <authorList>
            <person name="Kubota H."/>
            <person name="Nakayama Y."/>
            <person name="Ariyoshi T."/>
        </authorList>
    </citation>
    <scope>NUCLEOTIDE SEQUENCE [LARGE SCALE GENOMIC DNA]</scope>
    <source>
        <strain evidence="2 3">TA9734</strain>
    </source>
</reference>
<sequence>MFSIEQAKHMAAKLKASLALHEQTISYSTALEMVSHQLGFRDWNTAAASLRPQVPESQIQFSKSIPILRIFDVRKAQEFYLEFLSFSVEFEHRFAPDLPLYMGIVRDGLQLHLSEHHGDATPGATIFIPMNNIALFRKELHDKHYGYGRPEIIKQDWGEVMEVHDPFGNRLRFCQS</sequence>
<evidence type="ECO:0000313" key="3">
    <source>
        <dbReference type="Proteomes" id="UP001320460"/>
    </source>
</evidence>
<dbReference type="Proteomes" id="UP001320460">
    <property type="component" value="Chromosome"/>
</dbReference>
<protein>
    <recommendedName>
        <fullName evidence="4">Glyoxalase superfamily protein PhnB</fullName>
    </recommendedName>
</protein>
<dbReference type="InterPro" id="IPR029068">
    <property type="entry name" value="Glyas_Bleomycin-R_OHBP_Dase"/>
</dbReference>
<accession>A0ABM7VWK0</accession>
<proteinExistence type="predicted"/>
<name>A0ABM7VWK0_9ENTR</name>
<dbReference type="RefSeq" id="WP_039079333.1">
    <property type="nucleotide sequence ID" value="NZ_AP025334.1"/>
</dbReference>
<gene>
    <name evidence="2" type="ORF">PDTA9734_30580</name>
</gene>
<dbReference type="EMBL" id="AP025334">
    <property type="protein sequence ID" value="BDD51571.1"/>
    <property type="molecule type" value="Genomic_DNA"/>
</dbReference>
<organism evidence="2 3">
    <name type="scientific">Phytobacter diazotrophicus</name>
    <dbReference type="NCBI Taxonomy" id="395631"/>
    <lineage>
        <taxon>Bacteria</taxon>
        <taxon>Pseudomonadati</taxon>
        <taxon>Pseudomonadota</taxon>
        <taxon>Gammaproteobacteria</taxon>
        <taxon>Enterobacterales</taxon>
        <taxon>Enterobacteriaceae</taxon>
        <taxon>Phytobacter</taxon>
    </lineage>
</organism>
<keyword evidence="3" id="KW-1185">Reference proteome</keyword>
<evidence type="ECO:0000256" key="1">
    <source>
        <dbReference type="ARBA" id="ARBA00023251"/>
    </source>
</evidence>
<dbReference type="Pfam" id="PF19581">
    <property type="entry name" value="Glyoxalase_7"/>
    <property type="match status" value="1"/>
</dbReference>